<gene>
    <name evidence="2" type="ORF">sS8_1275</name>
</gene>
<evidence type="ECO:0000313" key="2">
    <source>
        <dbReference type="EMBL" id="BBA33237.1"/>
    </source>
</evidence>
<dbReference type="Proteomes" id="UP000266313">
    <property type="component" value="Chromosome"/>
</dbReference>
<proteinExistence type="predicted"/>
<organism evidence="2 3">
    <name type="scientific">Methylocaldum marinum</name>
    <dbReference type="NCBI Taxonomy" id="1432792"/>
    <lineage>
        <taxon>Bacteria</taxon>
        <taxon>Pseudomonadati</taxon>
        <taxon>Pseudomonadota</taxon>
        <taxon>Gammaproteobacteria</taxon>
        <taxon>Methylococcales</taxon>
        <taxon>Methylococcaceae</taxon>
        <taxon>Methylocaldum</taxon>
    </lineage>
</organism>
<dbReference type="OrthoDB" id="9814483at2"/>
<dbReference type="InterPro" id="IPR051311">
    <property type="entry name" value="DedA_domain"/>
</dbReference>
<feature type="transmembrane region" description="Helical" evidence="1">
    <location>
        <begin position="45"/>
        <end position="72"/>
    </location>
</feature>
<reference evidence="2 3" key="1">
    <citation type="submission" date="2016-12" db="EMBL/GenBank/DDBJ databases">
        <title>Genome sequencing of Methylocaldum marinum.</title>
        <authorList>
            <person name="Takeuchi M."/>
            <person name="Kamagata Y."/>
            <person name="Hiraoka S."/>
            <person name="Oshima K."/>
            <person name="Hattori M."/>
            <person name="Iwasaki W."/>
        </authorList>
    </citation>
    <scope>NUCLEOTIDE SEQUENCE [LARGE SCALE GENOMIC DNA]</scope>
    <source>
        <strain evidence="2 3">S8</strain>
    </source>
</reference>
<keyword evidence="1" id="KW-1133">Transmembrane helix</keyword>
<name>A0A250KNU3_9GAMM</name>
<dbReference type="RefSeq" id="WP_119628873.1">
    <property type="nucleotide sequence ID" value="NZ_AP017928.1"/>
</dbReference>
<dbReference type="PANTHER" id="PTHR42709">
    <property type="entry name" value="ALKALINE PHOSPHATASE LIKE PROTEIN"/>
    <property type="match status" value="1"/>
</dbReference>
<dbReference type="KEGG" id="mmai:sS8_1275"/>
<keyword evidence="1" id="KW-0472">Membrane</keyword>
<feature type="transmembrane region" description="Helical" evidence="1">
    <location>
        <begin position="92"/>
        <end position="114"/>
    </location>
</feature>
<accession>A0A250KNU3</accession>
<keyword evidence="3" id="KW-1185">Reference proteome</keyword>
<evidence type="ECO:0000313" key="3">
    <source>
        <dbReference type="Proteomes" id="UP000266313"/>
    </source>
</evidence>
<protein>
    <submittedName>
        <fullName evidence="2">SNARE associated Golgi protein</fullName>
    </submittedName>
</protein>
<dbReference type="AlphaFoldDB" id="A0A250KNU3"/>
<dbReference type="EMBL" id="AP017928">
    <property type="protein sequence ID" value="BBA33237.1"/>
    <property type="molecule type" value="Genomic_DNA"/>
</dbReference>
<feature type="transmembrane region" description="Helical" evidence="1">
    <location>
        <begin position="120"/>
        <end position="142"/>
    </location>
</feature>
<dbReference type="PANTHER" id="PTHR42709:SF4">
    <property type="entry name" value="INNER MEMBRANE PROTEIN YQAA"/>
    <property type="match status" value="1"/>
</dbReference>
<sequence>MEFLTGSFALWSLFGSAFVSATLAPGGSEAVLAYLVSQAELSPEVLLLTATSGNTLGAVTTWLLGFLAAIKYPAGRLAKPSQEKAVASVRKWGLPILLFSWLPVVGDGFCFAAGWLRLPFWWSVLAMAAGKALRYAAIVYAFV</sequence>
<evidence type="ECO:0000256" key="1">
    <source>
        <dbReference type="SAM" id="Phobius"/>
    </source>
</evidence>
<keyword evidence="1" id="KW-0812">Transmembrane</keyword>